<evidence type="ECO:0000256" key="2">
    <source>
        <dbReference type="SAM" id="Phobius"/>
    </source>
</evidence>
<proteinExistence type="predicted"/>
<feature type="transmembrane region" description="Helical" evidence="2">
    <location>
        <begin position="85"/>
        <end position="105"/>
    </location>
</feature>
<dbReference type="AlphaFoldDB" id="A0A7J8W0F3"/>
<feature type="compositionally biased region" description="Acidic residues" evidence="1">
    <location>
        <begin position="324"/>
        <end position="338"/>
    </location>
</feature>
<dbReference type="PANTHER" id="PTHR31963">
    <property type="entry name" value="RAS GUANINE NUCLEOTIDE EXCHANGE FACTOR K"/>
    <property type="match status" value="1"/>
</dbReference>
<sequence length="394" mass="44248">MGDTMEPLVDDGTKKFTRSISHAKDELQSFRTYLKWMCVDQSNIWTTCLSWFLFIFLGLVVPSVSHFWLACSTCDAKHARPYDSVVQLSLSSVSALSFVCLTRFVKTYGLKRFLFFDKLYVESEAVRKGYTGQLNRSLKIVAVFVLPCFIAETAYKVWWYASGASQIPFLGIVWLSDTVLRLRDFAQVFQIDSDVGSVLSEHLRIRRHLRIISHRYRAFIICCLILITGSQFTSLLITTKATSALNFYKAGELALCSITLLTGLCILLRSATKITHKAQAITCLAAKWHACATLDSLNANEDDMPRSPSVIQSHQPFPHVGTDGESDDGDDVGDEDDIDNNKMIPSYAYSTLSFQKRQALGNNVTPKNITCNDWVLGHFLLIAYRDFSVFGSDG</sequence>
<keyword evidence="2" id="KW-1133">Transmembrane helix</keyword>
<keyword evidence="4" id="KW-1185">Reference proteome</keyword>
<accession>A0A7J8W0F3</accession>
<reference evidence="3 4" key="1">
    <citation type="journal article" date="2019" name="Genome Biol. Evol.">
        <title>Insights into the evolution of the New World diploid cottons (Gossypium, subgenus Houzingenia) based on genome sequencing.</title>
        <authorList>
            <person name="Grover C.E."/>
            <person name="Arick M.A. 2nd"/>
            <person name="Thrash A."/>
            <person name="Conover J.L."/>
            <person name="Sanders W.S."/>
            <person name="Peterson D.G."/>
            <person name="Frelichowski J.E."/>
            <person name="Scheffler J.A."/>
            <person name="Scheffler B.E."/>
            <person name="Wendel J.F."/>
        </authorList>
    </citation>
    <scope>NUCLEOTIDE SEQUENCE [LARGE SCALE GENOMIC DNA]</scope>
    <source>
        <strain evidence="3">57</strain>
        <tissue evidence="3">Leaf</tissue>
    </source>
</reference>
<organism evidence="3 4">
    <name type="scientific">Gossypium klotzschianum</name>
    <dbReference type="NCBI Taxonomy" id="34286"/>
    <lineage>
        <taxon>Eukaryota</taxon>
        <taxon>Viridiplantae</taxon>
        <taxon>Streptophyta</taxon>
        <taxon>Embryophyta</taxon>
        <taxon>Tracheophyta</taxon>
        <taxon>Spermatophyta</taxon>
        <taxon>Magnoliopsida</taxon>
        <taxon>eudicotyledons</taxon>
        <taxon>Gunneridae</taxon>
        <taxon>Pentapetalae</taxon>
        <taxon>rosids</taxon>
        <taxon>malvids</taxon>
        <taxon>Malvales</taxon>
        <taxon>Malvaceae</taxon>
        <taxon>Malvoideae</taxon>
        <taxon>Gossypium</taxon>
    </lineage>
</organism>
<dbReference type="Proteomes" id="UP000593573">
    <property type="component" value="Unassembled WGS sequence"/>
</dbReference>
<keyword evidence="2" id="KW-0472">Membrane</keyword>
<evidence type="ECO:0000313" key="4">
    <source>
        <dbReference type="Proteomes" id="UP000593573"/>
    </source>
</evidence>
<feature type="region of interest" description="Disordered" evidence="1">
    <location>
        <begin position="304"/>
        <end position="340"/>
    </location>
</feature>
<comment type="caution">
    <text evidence="3">The sequence shown here is derived from an EMBL/GenBank/DDBJ whole genome shotgun (WGS) entry which is preliminary data.</text>
</comment>
<name>A0A7J8W0F3_9ROSI</name>
<gene>
    <name evidence="3" type="ORF">Goklo_001271</name>
</gene>
<keyword evidence="2" id="KW-0812">Transmembrane</keyword>
<dbReference type="Pfam" id="PF12056">
    <property type="entry name" value="DUF3537"/>
    <property type="match status" value="1"/>
</dbReference>
<dbReference type="EMBL" id="JABFAB010000013">
    <property type="protein sequence ID" value="MBA0668350.1"/>
    <property type="molecule type" value="Genomic_DNA"/>
</dbReference>
<feature type="transmembrane region" description="Helical" evidence="2">
    <location>
        <begin position="250"/>
        <end position="268"/>
    </location>
</feature>
<dbReference type="InterPro" id="IPR021924">
    <property type="entry name" value="DUF3537"/>
</dbReference>
<feature type="transmembrane region" description="Helical" evidence="2">
    <location>
        <begin position="44"/>
        <end position="65"/>
    </location>
</feature>
<evidence type="ECO:0000313" key="3">
    <source>
        <dbReference type="EMBL" id="MBA0668350.1"/>
    </source>
</evidence>
<feature type="transmembrane region" description="Helical" evidence="2">
    <location>
        <begin position="216"/>
        <end position="238"/>
    </location>
</feature>
<evidence type="ECO:0000256" key="1">
    <source>
        <dbReference type="SAM" id="MobiDB-lite"/>
    </source>
</evidence>
<dbReference type="PANTHER" id="PTHR31963:SF16">
    <property type="entry name" value="OS06G0635200 PROTEIN"/>
    <property type="match status" value="1"/>
</dbReference>
<dbReference type="OrthoDB" id="1916325at2759"/>
<protein>
    <submittedName>
        <fullName evidence="3">Uncharacterized protein</fullName>
    </submittedName>
</protein>